<evidence type="ECO:0000256" key="2">
    <source>
        <dbReference type="SAM" id="Phobius"/>
    </source>
</evidence>
<dbReference type="Pfam" id="PF26607">
    <property type="entry name" value="DUF8189"/>
    <property type="match status" value="1"/>
</dbReference>
<feature type="region of interest" description="Disordered" evidence="1">
    <location>
        <begin position="100"/>
        <end position="138"/>
    </location>
</feature>
<evidence type="ECO:0000313" key="5">
    <source>
        <dbReference type="Proteomes" id="UP001174936"/>
    </source>
</evidence>
<protein>
    <recommendedName>
        <fullName evidence="3">PLL-like beta propeller domain-containing protein</fullName>
    </recommendedName>
</protein>
<feature type="non-terminal residue" evidence="4">
    <location>
        <position position="256"/>
    </location>
</feature>
<dbReference type="Proteomes" id="UP001174936">
    <property type="component" value="Unassembled WGS sequence"/>
</dbReference>
<sequence>MSNQQAAGWSTLPEVVPSEGDRSPGPQLVWAPDRAALPEVIKVEPQSSAHPDVVPPPYPITAEKTASWFRRRRKAIVIGAIVAVLAIVGIVVGVVVSQTQNNKSESSTTAEQAAPPSTTGNTPSQAQPAFGTPTTFPASSASSSTCLPGTICPQILASAQFTTPPTTFLFARGTDNAIWVRTISSNGTWQTTEWVSLGGSFVSQPNAVSPRNGRVDVFGISSDGLATEQKTYVDGAGWDSDWRVVGGKCLSPPAVC</sequence>
<dbReference type="SUPFAM" id="SSF89372">
    <property type="entry name" value="Fucose-specific lectin"/>
    <property type="match status" value="1"/>
</dbReference>
<dbReference type="AlphaFoldDB" id="A0AA39Y2Y2"/>
<reference evidence="4" key="1">
    <citation type="submission" date="2023-06" db="EMBL/GenBank/DDBJ databases">
        <title>Genome-scale phylogeny and comparative genomics of the fungal order Sordariales.</title>
        <authorList>
            <consortium name="Lawrence Berkeley National Laboratory"/>
            <person name="Hensen N."/>
            <person name="Bonometti L."/>
            <person name="Westerberg I."/>
            <person name="Brannstrom I.O."/>
            <person name="Guillou S."/>
            <person name="Cros-Aarteil S."/>
            <person name="Calhoun S."/>
            <person name="Haridas S."/>
            <person name="Kuo A."/>
            <person name="Mondo S."/>
            <person name="Pangilinan J."/>
            <person name="Riley R."/>
            <person name="Labutti K."/>
            <person name="Andreopoulos B."/>
            <person name="Lipzen A."/>
            <person name="Chen C."/>
            <person name="Yanf M."/>
            <person name="Daum C."/>
            <person name="Ng V."/>
            <person name="Clum A."/>
            <person name="Steindorff A."/>
            <person name="Ohm R."/>
            <person name="Martin F."/>
            <person name="Silar P."/>
            <person name="Natvig D."/>
            <person name="Lalanne C."/>
            <person name="Gautier V."/>
            <person name="Ament-Velasquez S.L."/>
            <person name="Kruys A."/>
            <person name="Hutchinson M.I."/>
            <person name="Powell A.J."/>
            <person name="Barry K."/>
            <person name="Miller A.N."/>
            <person name="Grigoriev I.V."/>
            <person name="Debuchy R."/>
            <person name="Gladieux P."/>
            <person name="Thoren M.H."/>
            <person name="Johannesson H."/>
        </authorList>
    </citation>
    <scope>NUCLEOTIDE SEQUENCE</scope>
    <source>
        <strain evidence="4">SMH2532-1</strain>
    </source>
</reference>
<feature type="domain" description="PLL-like beta propeller" evidence="3">
    <location>
        <begin position="166"/>
        <end position="255"/>
    </location>
</feature>
<evidence type="ECO:0000313" key="4">
    <source>
        <dbReference type="EMBL" id="KAK0644440.1"/>
    </source>
</evidence>
<gene>
    <name evidence="4" type="ORF">B0T16DRAFT_417676</name>
</gene>
<comment type="caution">
    <text evidence="4">The sequence shown here is derived from an EMBL/GenBank/DDBJ whole genome shotgun (WGS) entry which is preliminary data.</text>
</comment>
<keyword evidence="2" id="KW-1133">Transmembrane helix</keyword>
<evidence type="ECO:0000259" key="3">
    <source>
        <dbReference type="Pfam" id="PF26607"/>
    </source>
</evidence>
<evidence type="ECO:0000256" key="1">
    <source>
        <dbReference type="SAM" id="MobiDB-lite"/>
    </source>
</evidence>
<feature type="compositionally biased region" description="Polar residues" evidence="1">
    <location>
        <begin position="100"/>
        <end position="127"/>
    </location>
</feature>
<dbReference type="Gene3D" id="2.120.10.70">
    <property type="entry name" value="Fucose-specific lectin"/>
    <property type="match status" value="1"/>
</dbReference>
<organism evidence="4 5">
    <name type="scientific">Cercophora newfieldiana</name>
    <dbReference type="NCBI Taxonomy" id="92897"/>
    <lineage>
        <taxon>Eukaryota</taxon>
        <taxon>Fungi</taxon>
        <taxon>Dikarya</taxon>
        <taxon>Ascomycota</taxon>
        <taxon>Pezizomycotina</taxon>
        <taxon>Sordariomycetes</taxon>
        <taxon>Sordariomycetidae</taxon>
        <taxon>Sordariales</taxon>
        <taxon>Lasiosphaeriaceae</taxon>
        <taxon>Cercophora</taxon>
    </lineage>
</organism>
<proteinExistence type="predicted"/>
<keyword evidence="5" id="KW-1185">Reference proteome</keyword>
<feature type="region of interest" description="Disordered" evidence="1">
    <location>
        <begin position="1"/>
        <end position="25"/>
    </location>
</feature>
<feature type="transmembrane region" description="Helical" evidence="2">
    <location>
        <begin position="75"/>
        <end position="96"/>
    </location>
</feature>
<accession>A0AA39Y2Y2</accession>
<name>A0AA39Y2Y2_9PEZI</name>
<keyword evidence="2" id="KW-0472">Membrane</keyword>
<dbReference type="InterPro" id="IPR058502">
    <property type="entry name" value="PLL-like_beta-prop"/>
</dbReference>
<keyword evidence="2" id="KW-0812">Transmembrane</keyword>
<dbReference type="EMBL" id="JAULSV010000005">
    <property type="protein sequence ID" value="KAK0644440.1"/>
    <property type="molecule type" value="Genomic_DNA"/>
</dbReference>